<feature type="active site" description="Proton donor" evidence="11">
    <location>
        <position position="421"/>
    </location>
</feature>
<feature type="binding site" evidence="13">
    <location>
        <position position="271"/>
    </location>
    <ligand>
        <name>thiamine diphosphate</name>
        <dbReference type="ChEBI" id="CHEBI:58937"/>
    </ligand>
</feature>
<feature type="binding site" evidence="12">
    <location>
        <position position="394"/>
    </location>
    <ligand>
        <name>substrate</name>
    </ligand>
</feature>
<reference evidence="19" key="1">
    <citation type="submission" date="2016-10" db="EMBL/GenBank/DDBJ databases">
        <authorList>
            <person name="Varghese N."/>
            <person name="Submissions S."/>
        </authorList>
    </citation>
    <scope>NUCLEOTIDE SEQUENCE [LARGE SCALE GENOMIC DNA]</scope>
    <source>
        <strain evidence="19">ATCC 35263</strain>
    </source>
</reference>
<evidence type="ECO:0000256" key="15">
    <source>
        <dbReference type="PIRSR" id="PIRSR605478-5"/>
    </source>
</evidence>
<dbReference type="PANTHER" id="PTHR43522:SF2">
    <property type="entry name" value="TRANSKETOLASE 1-RELATED"/>
    <property type="match status" value="1"/>
</dbReference>
<dbReference type="FunFam" id="3.40.50.920:FF:000003">
    <property type="entry name" value="Transketolase"/>
    <property type="match status" value="1"/>
</dbReference>
<dbReference type="SMART" id="SM00861">
    <property type="entry name" value="Transket_pyr"/>
    <property type="match status" value="1"/>
</dbReference>
<dbReference type="CDD" id="cd07033">
    <property type="entry name" value="TPP_PYR_DXS_TK_like"/>
    <property type="match status" value="1"/>
</dbReference>
<dbReference type="SUPFAM" id="SSF52518">
    <property type="entry name" value="Thiamin diphosphate-binding fold (THDP-binding)"/>
    <property type="match status" value="2"/>
</dbReference>
<sequence>MSDGEQRADTAAIDRLCIDTIRTLAIDAVEHAKSGHPGTPMALAPLAYTLYTRILRHSPQHPEWFNRDRLVLSAGHASMLLYAILYLTGYGLELEDIKRFRQLGSRTPGHPEYGVTPGVEVTTGPLGQGIGNAVGLALAERWAAERLNRPGFQIVDHYTYAICSDGDIQEGVSNEACALAGHLGLGRLIVFYDQNHISIDGDTALAMSEDVGARFAALGWHVQHLGEDVTPARICSAVEAAKAEGERPSLVILRTHIAEGSPNKRDTPQAHGAPLGEEEVRLTKRNLGWPTEEPFWVPQEALDHCRRCIERGRQWVAAWEQLVAAYEREHPEGYRLLELLRQRQLPEGWDRGQMPRFEKSSPAIATRKASHEALQWFAARVPHLVGGSADLASSTLAKIDEGGSVQRGRWGARNIHFGVREHAMGTIVNGLVLHGLRAFGATFLVFSDYMKPPIRLAALMGIPSTFVFSHDSIGLGEDGPTHQPIEHLPHLRALPNLYVVRPAGANETVLAWRFALRTSDRPVALVLTRQGVPVDDPDLVPDDAIERGAWIVSDPHDSEPDAVLIATGSEVHVALAAAEMLAAEGLAVRVVSMPCVERFLEQPLDWRERVLPSSCRARVAVEAAAPLGWERFVGTDGAVVAIDRFGESGPGKEVLAHFGFTPEHVAEVVRSVVERVARGSLAESQASRDS</sequence>
<evidence type="ECO:0000256" key="6">
    <source>
        <dbReference type="ARBA" id="ARBA00022723"/>
    </source>
</evidence>
<dbReference type="InterPro" id="IPR033247">
    <property type="entry name" value="Transketolase_fam"/>
</dbReference>
<feature type="binding site" evidence="14">
    <location>
        <position position="197"/>
    </location>
    <ligand>
        <name>Mg(2+)</name>
        <dbReference type="ChEBI" id="CHEBI:18420"/>
    </ligand>
</feature>
<evidence type="ECO:0000256" key="11">
    <source>
        <dbReference type="PIRSR" id="PIRSR605478-1"/>
    </source>
</evidence>
<dbReference type="OrthoDB" id="8732661at2"/>
<feature type="domain" description="Transketolase-like pyrimidine-binding" evidence="17">
    <location>
        <begin position="364"/>
        <end position="534"/>
    </location>
</feature>
<comment type="subunit">
    <text evidence="2">Homodimer.</text>
</comment>
<feature type="binding site" evidence="12">
    <location>
        <position position="529"/>
    </location>
    <ligand>
        <name>substrate</name>
    </ligand>
</feature>
<dbReference type="InterPro" id="IPR055152">
    <property type="entry name" value="Transketolase-like_C_2"/>
</dbReference>
<dbReference type="Pfam" id="PF00456">
    <property type="entry name" value="Transketolase_N"/>
    <property type="match status" value="1"/>
</dbReference>
<feature type="site" description="Important for catalytic activity" evidence="15">
    <location>
        <position position="271"/>
    </location>
</feature>
<dbReference type="InterPro" id="IPR020826">
    <property type="entry name" value="Transketolase_BS"/>
</dbReference>
<evidence type="ECO:0000256" key="3">
    <source>
        <dbReference type="ARBA" id="ARBA00013152"/>
    </source>
</evidence>
<accession>A0A1H6FSE5</accession>
<organism evidence="18 19">
    <name type="scientific">Thermoleophilum album</name>
    <dbReference type="NCBI Taxonomy" id="29539"/>
    <lineage>
        <taxon>Bacteria</taxon>
        <taxon>Bacillati</taxon>
        <taxon>Actinomycetota</taxon>
        <taxon>Thermoleophilia</taxon>
        <taxon>Thermoleophilales</taxon>
        <taxon>Thermoleophilaceae</taxon>
        <taxon>Thermoleophilum</taxon>
    </lineage>
</organism>
<feature type="binding site" evidence="14">
    <location>
        <position position="195"/>
    </location>
    <ligand>
        <name>Mg(2+)</name>
        <dbReference type="ChEBI" id="CHEBI:18420"/>
    </ligand>
</feature>
<evidence type="ECO:0000256" key="7">
    <source>
        <dbReference type="ARBA" id="ARBA00022842"/>
    </source>
</evidence>
<dbReference type="FunFam" id="3.40.50.970:FF:000003">
    <property type="entry name" value="Transketolase"/>
    <property type="match status" value="1"/>
</dbReference>
<comment type="cofactor">
    <cofactor evidence="14">
        <name>Mg(2+)</name>
        <dbReference type="ChEBI" id="CHEBI:18420"/>
    </cofactor>
    <text evidence="14">Binds 1 Mg(2+) ion per subunit. Can also utilize other divalent metal cations, such as Ca(2+), Mn(2+) and Co(2+).</text>
</comment>
<dbReference type="PROSITE" id="PS00802">
    <property type="entry name" value="TRANSKETOLASE_2"/>
    <property type="match status" value="1"/>
</dbReference>
<dbReference type="Gene3D" id="3.40.50.920">
    <property type="match status" value="1"/>
</dbReference>
<dbReference type="InterPro" id="IPR005475">
    <property type="entry name" value="Transketolase-like_Pyr-bd"/>
</dbReference>
<dbReference type="InterPro" id="IPR009014">
    <property type="entry name" value="Transketo_C/PFOR_II"/>
</dbReference>
<feature type="site" description="Important for catalytic activity" evidence="15">
    <location>
        <position position="36"/>
    </location>
</feature>
<evidence type="ECO:0000256" key="13">
    <source>
        <dbReference type="PIRSR" id="PIRSR605478-3"/>
    </source>
</evidence>
<keyword evidence="6 14" id="KW-0479">Metal-binding</keyword>
<dbReference type="InterPro" id="IPR005478">
    <property type="entry name" value="Transketolase_bac-like"/>
</dbReference>
<evidence type="ECO:0000313" key="19">
    <source>
        <dbReference type="Proteomes" id="UP000222056"/>
    </source>
</evidence>
<evidence type="ECO:0000256" key="14">
    <source>
        <dbReference type="PIRSR" id="PIRSR605478-4"/>
    </source>
</evidence>
<keyword evidence="8 13" id="KW-0786">Thiamine pyrophosphate</keyword>
<dbReference type="GO" id="GO:0000287">
    <property type="term" value="F:magnesium ion binding"/>
    <property type="evidence" value="ECO:0007669"/>
    <property type="project" value="UniProtKB-ARBA"/>
</dbReference>
<feature type="binding site" evidence="13">
    <location>
        <position position="166"/>
    </location>
    <ligand>
        <name>thiamine diphosphate</name>
        <dbReference type="ChEBI" id="CHEBI:58937"/>
    </ligand>
</feature>
<dbReference type="GO" id="GO:0006098">
    <property type="term" value="P:pentose-phosphate shunt"/>
    <property type="evidence" value="ECO:0007669"/>
    <property type="project" value="TreeGrafter"/>
</dbReference>
<dbReference type="EC" id="2.2.1.1" evidence="3 10"/>
<dbReference type="CDD" id="cd02012">
    <property type="entry name" value="TPP_TK"/>
    <property type="match status" value="1"/>
</dbReference>
<proteinExistence type="inferred from homology"/>
<keyword evidence="16" id="KW-0812">Transmembrane</keyword>
<dbReference type="Gene3D" id="3.40.50.970">
    <property type="match status" value="2"/>
</dbReference>
<feature type="binding site" evidence="12">
    <location>
        <position position="271"/>
    </location>
    <ligand>
        <name>substrate</name>
    </ligand>
</feature>
<keyword evidence="7 14" id="KW-0460">Magnesium</keyword>
<evidence type="ECO:0000256" key="5">
    <source>
        <dbReference type="ARBA" id="ARBA00022679"/>
    </source>
</evidence>
<keyword evidence="19" id="KW-1185">Reference proteome</keyword>
<evidence type="ECO:0000256" key="4">
    <source>
        <dbReference type="ARBA" id="ARBA00016662"/>
    </source>
</evidence>
<feature type="binding site" evidence="12">
    <location>
        <position position="367"/>
    </location>
    <ligand>
        <name>substrate</name>
    </ligand>
</feature>
<comment type="similarity">
    <text evidence="1">Belongs to the transketolase family.</text>
</comment>
<feature type="transmembrane region" description="Helical" evidence="16">
    <location>
        <begin position="70"/>
        <end position="92"/>
    </location>
</feature>
<protein>
    <recommendedName>
        <fullName evidence="4 10">Transketolase</fullName>
        <ecNumber evidence="3 10">2.2.1.1</ecNumber>
    </recommendedName>
</protein>
<evidence type="ECO:0000259" key="17">
    <source>
        <dbReference type="SMART" id="SM00861"/>
    </source>
</evidence>
<dbReference type="RefSeq" id="WP_093117543.1">
    <property type="nucleotide sequence ID" value="NZ_FNWJ01000002.1"/>
</dbReference>
<comment type="catalytic activity">
    <reaction evidence="9">
        <text>D-sedoheptulose 7-phosphate + D-glyceraldehyde 3-phosphate = aldehydo-D-ribose 5-phosphate + D-xylulose 5-phosphate</text>
        <dbReference type="Rhea" id="RHEA:10508"/>
        <dbReference type="ChEBI" id="CHEBI:57483"/>
        <dbReference type="ChEBI" id="CHEBI:57737"/>
        <dbReference type="ChEBI" id="CHEBI:58273"/>
        <dbReference type="ChEBI" id="CHEBI:59776"/>
        <dbReference type="EC" id="2.2.1.1"/>
    </reaction>
</comment>
<dbReference type="FunFam" id="3.40.50.970:FF:000004">
    <property type="entry name" value="Transketolase"/>
    <property type="match status" value="1"/>
</dbReference>
<feature type="binding site" evidence="12">
    <location>
        <position position="478"/>
    </location>
    <ligand>
        <name>substrate</name>
    </ligand>
</feature>
<keyword evidence="16" id="KW-1133">Transmembrane helix</keyword>
<feature type="binding site" evidence="14">
    <location>
        <position position="165"/>
    </location>
    <ligand>
        <name>Mg(2+)</name>
        <dbReference type="ChEBI" id="CHEBI:18420"/>
    </ligand>
</feature>
<feature type="binding site" evidence="13">
    <location>
        <position position="446"/>
    </location>
    <ligand>
        <name>thiamine diphosphate</name>
        <dbReference type="ChEBI" id="CHEBI:58937"/>
    </ligand>
</feature>
<dbReference type="SUPFAM" id="SSF52922">
    <property type="entry name" value="TK C-terminal domain-like"/>
    <property type="match status" value="1"/>
</dbReference>
<comment type="cofactor">
    <cofactor evidence="13">
        <name>thiamine diphosphate</name>
        <dbReference type="ChEBI" id="CHEBI:58937"/>
    </cofactor>
    <text evidence="13">Binds 1 thiamine pyrophosphate per subunit. During the reaction, the substrate forms a covalent intermediate with the cofactor.</text>
</comment>
<evidence type="ECO:0000313" key="18">
    <source>
        <dbReference type="EMBL" id="SEH13806.1"/>
    </source>
</evidence>
<dbReference type="GO" id="GO:0004802">
    <property type="term" value="F:transketolase activity"/>
    <property type="evidence" value="ECO:0007669"/>
    <property type="project" value="UniProtKB-UniRule"/>
</dbReference>
<keyword evidence="5" id="KW-0808">Transferase</keyword>
<evidence type="ECO:0000256" key="10">
    <source>
        <dbReference type="NCBIfam" id="TIGR00232"/>
    </source>
</evidence>
<feature type="binding site" evidence="12">
    <location>
        <position position="36"/>
    </location>
    <ligand>
        <name>substrate</name>
    </ligand>
</feature>
<evidence type="ECO:0000256" key="1">
    <source>
        <dbReference type="ARBA" id="ARBA00007131"/>
    </source>
</evidence>
<evidence type="ECO:0000256" key="9">
    <source>
        <dbReference type="ARBA" id="ARBA00049473"/>
    </source>
</evidence>
<evidence type="ECO:0000256" key="2">
    <source>
        <dbReference type="ARBA" id="ARBA00011738"/>
    </source>
</evidence>
<feature type="binding site" evidence="12">
    <location>
        <position position="470"/>
    </location>
    <ligand>
        <name>substrate</name>
    </ligand>
</feature>
<evidence type="ECO:0000256" key="8">
    <source>
        <dbReference type="ARBA" id="ARBA00023052"/>
    </source>
</evidence>
<dbReference type="STRING" id="29539.SAMN02745716_1331"/>
<dbReference type="Pfam" id="PF02779">
    <property type="entry name" value="Transket_pyr"/>
    <property type="match status" value="1"/>
</dbReference>
<feature type="binding site" evidence="12">
    <location>
        <position position="482"/>
    </location>
    <ligand>
        <name>substrate</name>
    </ligand>
</feature>
<dbReference type="Pfam" id="PF22613">
    <property type="entry name" value="Transketolase_C_1"/>
    <property type="match status" value="1"/>
</dbReference>
<dbReference type="AlphaFoldDB" id="A0A1H6FSE5"/>
<feature type="binding site" evidence="13">
    <location>
        <begin position="124"/>
        <end position="126"/>
    </location>
    <ligand>
        <name>thiamine diphosphate</name>
        <dbReference type="ChEBI" id="CHEBI:58937"/>
    </ligand>
</feature>
<dbReference type="NCBIfam" id="TIGR00232">
    <property type="entry name" value="tktlase_bact"/>
    <property type="match status" value="1"/>
</dbReference>
<evidence type="ECO:0000256" key="12">
    <source>
        <dbReference type="PIRSR" id="PIRSR605478-2"/>
    </source>
</evidence>
<dbReference type="PANTHER" id="PTHR43522">
    <property type="entry name" value="TRANSKETOLASE"/>
    <property type="match status" value="1"/>
</dbReference>
<feature type="binding site" evidence="13">
    <location>
        <position position="195"/>
    </location>
    <ligand>
        <name>thiamine diphosphate</name>
        <dbReference type="ChEBI" id="CHEBI:58937"/>
    </ligand>
</feature>
<dbReference type="GO" id="GO:0005829">
    <property type="term" value="C:cytosol"/>
    <property type="evidence" value="ECO:0007669"/>
    <property type="project" value="TreeGrafter"/>
</dbReference>
<dbReference type="Proteomes" id="UP000222056">
    <property type="component" value="Unassembled WGS sequence"/>
</dbReference>
<evidence type="ECO:0000256" key="16">
    <source>
        <dbReference type="SAM" id="Phobius"/>
    </source>
</evidence>
<gene>
    <name evidence="18" type="ORF">SAMN02745716_1331</name>
</gene>
<feature type="binding site" evidence="13">
    <location>
        <position position="76"/>
    </location>
    <ligand>
        <name>thiamine diphosphate</name>
        <dbReference type="ChEBI" id="CHEBI:58937"/>
    </ligand>
</feature>
<name>A0A1H6FSE5_THEAL</name>
<keyword evidence="16" id="KW-0472">Membrane</keyword>
<dbReference type="InterPro" id="IPR005474">
    <property type="entry name" value="Transketolase_N"/>
</dbReference>
<dbReference type="InterPro" id="IPR029061">
    <property type="entry name" value="THDP-binding"/>
</dbReference>
<dbReference type="EMBL" id="FNWJ01000002">
    <property type="protein sequence ID" value="SEH13806.1"/>
    <property type="molecule type" value="Genomic_DNA"/>
</dbReference>